<evidence type="ECO:0000256" key="1">
    <source>
        <dbReference type="ARBA" id="ARBA00023015"/>
    </source>
</evidence>
<dbReference type="Gene3D" id="1.10.357.10">
    <property type="entry name" value="Tetracycline Repressor, domain 2"/>
    <property type="match status" value="1"/>
</dbReference>
<feature type="domain" description="HTH tetR-type" evidence="5">
    <location>
        <begin position="6"/>
        <end position="66"/>
    </location>
</feature>
<evidence type="ECO:0000313" key="6">
    <source>
        <dbReference type="EMBL" id="SET43465.1"/>
    </source>
</evidence>
<dbReference type="Pfam" id="PF16925">
    <property type="entry name" value="TetR_C_13"/>
    <property type="match status" value="1"/>
</dbReference>
<dbReference type="SUPFAM" id="SSF48498">
    <property type="entry name" value="Tetracyclin repressor-like, C-terminal domain"/>
    <property type="match status" value="1"/>
</dbReference>
<dbReference type="InterPro" id="IPR009057">
    <property type="entry name" value="Homeodomain-like_sf"/>
</dbReference>
<dbReference type="InterPro" id="IPR001647">
    <property type="entry name" value="HTH_TetR"/>
</dbReference>
<dbReference type="Gene3D" id="1.10.10.60">
    <property type="entry name" value="Homeodomain-like"/>
    <property type="match status" value="1"/>
</dbReference>
<dbReference type="STRING" id="430453.SAMN04487962_109137"/>
<keyword evidence="2 4" id="KW-0238">DNA-binding</keyword>
<keyword evidence="3" id="KW-0804">Transcription</keyword>
<feature type="DNA-binding region" description="H-T-H motif" evidence="4">
    <location>
        <begin position="29"/>
        <end position="48"/>
    </location>
</feature>
<accession>A0A1I0EEF5</accession>
<organism evidence="6 7">
    <name type="scientific">Marinobacter segnicrescens</name>
    <dbReference type="NCBI Taxonomy" id="430453"/>
    <lineage>
        <taxon>Bacteria</taxon>
        <taxon>Pseudomonadati</taxon>
        <taxon>Pseudomonadota</taxon>
        <taxon>Gammaproteobacteria</taxon>
        <taxon>Pseudomonadales</taxon>
        <taxon>Marinobacteraceae</taxon>
        <taxon>Marinobacter</taxon>
    </lineage>
</organism>
<dbReference type="PANTHER" id="PTHR47506:SF1">
    <property type="entry name" value="HTH-TYPE TRANSCRIPTIONAL REGULATOR YJDC"/>
    <property type="match status" value="1"/>
</dbReference>
<dbReference type="RefSeq" id="WP_091851814.1">
    <property type="nucleotide sequence ID" value="NZ_FOHZ01000009.1"/>
</dbReference>
<keyword evidence="7" id="KW-1185">Reference proteome</keyword>
<keyword evidence="1" id="KW-0805">Transcription regulation</keyword>
<dbReference type="PANTHER" id="PTHR47506">
    <property type="entry name" value="TRANSCRIPTIONAL REGULATORY PROTEIN"/>
    <property type="match status" value="1"/>
</dbReference>
<dbReference type="Pfam" id="PF00440">
    <property type="entry name" value="TetR_N"/>
    <property type="match status" value="1"/>
</dbReference>
<evidence type="ECO:0000313" key="7">
    <source>
        <dbReference type="Proteomes" id="UP000198762"/>
    </source>
</evidence>
<reference evidence="7" key="1">
    <citation type="submission" date="2016-10" db="EMBL/GenBank/DDBJ databases">
        <authorList>
            <person name="Varghese N."/>
            <person name="Submissions S."/>
        </authorList>
    </citation>
    <scope>NUCLEOTIDE SEQUENCE [LARGE SCALE GENOMIC DNA]</scope>
    <source>
        <strain evidence="7">CGMCC 1.6489</strain>
    </source>
</reference>
<dbReference type="AlphaFoldDB" id="A0A1I0EEF5"/>
<proteinExistence type="predicted"/>
<protein>
    <submittedName>
        <fullName evidence="6">Transcriptional regulator, TetR family</fullName>
    </submittedName>
</protein>
<evidence type="ECO:0000256" key="4">
    <source>
        <dbReference type="PROSITE-ProRule" id="PRU00335"/>
    </source>
</evidence>
<dbReference type="OrthoDB" id="270177at2"/>
<gene>
    <name evidence="6" type="ORF">SAMN04487962_109137</name>
</gene>
<evidence type="ECO:0000256" key="2">
    <source>
        <dbReference type="ARBA" id="ARBA00023125"/>
    </source>
</evidence>
<dbReference type="Proteomes" id="UP000198762">
    <property type="component" value="Unassembled WGS sequence"/>
</dbReference>
<dbReference type="InterPro" id="IPR011075">
    <property type="entry name" value="TetR_C"/>
</dbReference>
<dbReference type="GO" id="GO:0003677">
    <property type="term" value="F:DNA binding"/>
    <property type="evidence" value="ECO:0007669"/>
    <property type="project" value="UniProtKB-UniRule"/>
</dbReference>
<evidence type="ECO:0000256" key="3">
    <source>
        <dbReference type="ARBA" id="ARBA00023163"/>
    </source>
</evidence>
<dbReference type="PROSITE" id="PS50977">
    <property type="entry name" value="HTH_TETR_2"/>
    <property type="match status" value="1"/>
</dbReference>
<evidence type="ECO:0000259" key="5">
    <source>
        <dbReference type="PROSITE" id="PS50977"/>
    </source>
</evidence>
<dbReference type="EMBL" id="FOHZ01000009">
    <property type="protein sequence ID" value="SET43465.1"/>
    <property type="molecule type" value="Genomic_DNA"/>
</dbReference>
<sequence length="203" mass="22897">MPRIAKYDRDKALEDAVRLFWERGYGGASMKQIEKALDMRPGSLYATFGSKDGLFREALAVYTGRMSNSMGRALEESPTIMEGIFTYLRSLTEQITAPDSPARACLVVKTLLEVTSDQPELRDLVNRRLREVEDYLAELFERAREQGELKPGVDSRRLARLVQAQIMGLRSLAQRDIDTDSIKTLTEDIITALGAFTQHPTTH</sequence>
<dbReference type="SUPFAM" id="SSF46689">
    <property type="entry name" value="Homeodomain-like"/>
    <property type="match status" value="1"/>
</dbReference>
<name>A0A1I0EEF5_9GAMM</name>
<dbReference type="InterPro" id="IPR036271">
    <property type="entry name" value="Tet_transcr_reg_TetR-rel_C_sf"/>
</dbReference>